<feature type="region of interest" description="Disordered" evidence="1">
    <location>
        <begin position="463"/>
        <end position="496"/>
    </location>
</feature>
<dbReference type="SUPFAM" id="SSF110849">
    <property type="entry name" value="ParB/Sulfiredoxin"/>
    <property type="match status" value="1"/>
</dbReference>
<dbReference type="PANTHER" id="PTHR33375">
    <property type="entry name" value="CHROMOSOME-PARTITIONING PROTEIN PARB-RELATED"/>
    <property type="match status" value="1"/>
</dbReference>
<dbReference type="InterPro" id="IPR036086">
    <property type="entry name" value="ParB/Sulfiredoxin_sf"/>
</dbReference>
<dbReference type="SMART" id="SM00470">
    <property type="entry name" value="ParB"/>
    <property type="match status" value="1"/>
</dbReference>
<name>A0A7W4YDW2_9CELL</name>
<evidence type="ECO:0000313" key="3">
    <source>
        <dbReference type="EMBL" id="MBB2925569.1"/>
    </source>
</evidence>
<feature type="compositionally biased region" description="Acidic residues" evidence="1">
    <location>
        <begin position="474"/>
        <end position="496"/>
    </location>
</feature>
<dbReference type="Proteomes" id="UP000518206">
    <property type="component" value="Unassembled WGS sequence"/>
</dbReference>
<dbReference type="RefSeq" id="WP_183298278.1">
    <property type="nucleotide sequence ID" value="NZ_JACHVX010000012.1"/>
</dbReference>
<organism evidence="3 4">
    <name type="scientific">Cellulomonas cellasea</name>
    <dbReference type="NCBI Taxonomy" id="43670"/>
    <lineage>
        <taxon>Bacteria</taxon>
        <taxon>Bacillati</taxon>
        <taxon>Actinomycetota</taxon>
        <taxon>Actinomycetes</taxon>
        <taxon>Micrococcales</taxon>
        <taxon>Cellulomonadaceae</taxon>
        <taxon>Cellulomonas</taxon>
    </lineage>
</organism>
<reference evidence="3 4" key="1">
    <citation type="submission" date="2020-08" db="EMBL/GenBank/DDBJ databases">
        <title>The Agave Microbiome: Exploring the role of microbial communities in plant adaptations to desert environments.</title>
        <authorList>
            <person name="Partida-Martinez L.P."/>
        </authorList>
    </citation>
    <scope>NUCLEOTIDE SEQUENCE [LARGE SCALE GENOMIC DNA]</scope>
    <source>
        <strain evidence="3 4">RAS26</strain>
    </source>
</reference>
<dbReference type="InterPro" id="IPR003115">
    <property type="entry name" value="ParB_N"/>
</dbReference>
<dbReference type="GO" id="GO:0005694">
    <property type="term" value="C:chromosome"/>
    <property type="evidence" value="ECO:0007669"/>
    <property type="project" value="TreeGrafter"/>
</dbReference>
<dbReference type="Pfam" id="PF02195">
    <property type="entry name" value="ParB_N"/>
    <property type="match status" value="1"/>
</dbReference>
<evidence type="ECO:0000313" key="4">
    <source>
        <dbReference type="Proteomes" id="UP000518206"/>
    </source>
</evidence>
<evidence type="ECO:0000256" key="1">
    <source>
        <dbReference type="SAM" id="MobiDB-lite"/>
    </source>
</evidence>
<accession>A0A7W4YDW2</accession>
<evidence type="ECO:0000259" key="2">
    <source>
        <dbReference type="SMART" id="SM00470"/>
    </source>
</evidence>
<sequence>MSTTTVNDHATTDAAPAGARLVEVDPRSLLLEANVRTDADLDPAFLASIRDLGVLTPVLVQAQGDGLHVRAGQRRTLAAVEVGRATIPAYVVDGDSDEARRIIEQMAENDHRRGVSDRDRVAAYQQLSLLGLSAAQIAKRTATKKDRVTAALTVAASPVAAAVTAKYDVTLDQAAVIAEFDGDEEAVKALTVAAVKEPGRFDHLAQKVRDQRRDAEALAAAAADLTAQGVAVIEEPERGDGSTARPLHRLCAADDQARTALTEETHAACPGRVAWLRLDYWSREVRTTHGCADPAAHGHAERFTDTGASGRGQAGGPMTEEQKAERRTLIANNKAWRSAETVRRDWLTTFATRKTAPKDAATFLAAALARRTSPDDDALRLARTLLGLDQPTDWRQPDPLADVIAKASPARAQHIALVLILATIEHRTGVHTWRNPSPESRAYFTALATWGYGLSDVEHIVITEPQPPAAVADTDAEPDDAEPDDEQDEPTEDDAA</sequence>
<feature type="domain" description="ParB-like N-terminal" evidence="2">
    <location>
        <begin position="22"/>
        <end position="110"/>
    </location>
</feature>
<dbReference type="AlphaFoldDB" id="A0A7W4YDW2"/>
<proteinExistence type="predicted"/>
<dbReference type="Gene3D" id="1.10.10.2830">
    <property type="match status" value="1"/>
</dbReference>
<dbReference type="SUPFAM" id="SSF109709">
    <property type="entry name" value="KorB DNA-binding domain-like"/>
    <property type="match status" value="1"/>
</dbReference>
<feature type="region of interest" description="Disordered" evidence="1">
    <location>
        <begin position="295"/>
        <end position="322"/>
    </location>
</feature>
<dbReference type="Gene3D" id="3.90.1530.30">
    <property type="match status" value="1"/>
</dbReference>
<dbReference type="EMBL" id="JACHVX010000012">
    <property type="protein sequence ID" value="MBB2925569.1"/>
    <property type="molecule type" value="Genomic_DNA"/>
</dbReference>
<reference evidence="3 4" key="2">
    <citation type="submission" date="2020-08" db="EMBL/GenBank/DDBJ databases">
        <authorList>
            <person name="Partida-Martinez L."/>
            <person name="Huntemann M."/>
            <person name="Clum A."/>
            <person name="Wang J."/>
            <person name="Palaniappan K."/>
            <person name="Ritter S."/>
            <person name="Chen I.-M."/>
            <person name="Stamatis D."/>
            <person name="Reddy T."/>
            <person name="O'Malley R."/>
            <person name="Daum C."/>
            <person name="Shapiro N."/>
            <person name="Ivanova N."/>
            <person name="Kyrpides N."/>
            <person name="Woyke T."/>
        </authorList>
    </citation>
    <scope>NUCLEOTIDE SEQUENCE [LARGE SCALE GENOMIC DNA]</scope>
    <source>
        <strain evidence="3 4">RAS26</strain>
    </source>
</reference>
<protein>
    <submittedName>
        <fullName evidence="3">ParB family chromosome partitioning protein</fullName>
    </submittedName>
</protein>
<dbReference type="GO" id="GO:0007059">
    <property type="term" value="P:chromosome segregation"/>
    <property type="evidence" value="ECO:0007669"/>
    <property type="project" value="TreeGrafter"/>
</dbReference>
<dbReference type="InterPro" id="IPR050336">
    <property type="entry name" value="Chromosome_partition/occlusion"/>
</dbReference>
<dbReference type="PANTHER" id="PTHR33375:SF1">
    <property type="entry name" value="CHROMOSOME-PARTITIONING PROTEIN PARB-RELATED"/>
    <property type="match status" value="1"/>
</dbReference>
<comment type="caution">
    <text evidence="3">The sequence shown here is derived from an EMBL/GenBank/DDBJ whole genome shotgun (WGS) entry which is preliminary data.</text>
</comment>
<gene>
    <name evidence="3" type="ORF">FHR80_004516</name>
</gene>